<dbReference type="EC" id="5.3.3.10" evidence="1"/>
<evidence type="ECO:0000313" key="2">
    <source>
        <dbReference type="EMBL" id="OCH97782.1"/>
    </source>
</evidence>
<dbReference type="STRING" id="455.Ljam_0348"/>
<comment type="caution">
    <text evidence="1">The sequence shown here is derived from an EMBL/GenBank/DDBJ whole genome shotgun (WGS) entry which is preliminary data.</text>
</comment>
<evidence type="ECO:0000313" key="1">
    <source>
        <dbReference type="EMBL" id="KTD12132.1"/>
    </source>
</evidence>
<dbReference type="Pfam" id="PF02962">
    <property type="entry name" value="CHMI"/>
    <property type="match status" value="1"/>
</dbReference>
<dbReference type="InterPro" id="IPR014347">
    <property type="entry name" value="Tautomerase/MIF_sf"/>
</dbReference>
<dbReference type="RefSeq" id="WP_058448423.1">
    <property type="nucleotide sequence ID" value="NZ_CAAAJF010000022.1"/>
</dbReference>
<protein>
    <submittedName>
        <fullName evidence="1">5-carboxymethyl-2-hydroxymuconate Delta-isomerase</fullName>
        <ecNumber evidence="1">5.3.3.10</ecNumber>
    </submittedName>
</protein>
<dbReference type="Proteomes" id="UP000054715">
    <property type="component" value="Unassembled WGS sequence"/>
</dbReference>
<dbReference type="EMBL" id="LYOZ01000022">
    <property type="protein sequence ID" value="OCH97782.1"/>
    <property type="molecule type" value="Genomic_DNA"/>
</dbReference>
<evidence type="ECO:0000313" key="3">
    <source>
        <dbReference type="Proteomes" id="UP000054715"/>
    </source>
</evidence>
<keyword evidence="4" id="KW-1185">Reference proteome</keyword>
<keyword evidence="1" id="KW-0413">Isomerase</keyword>
<dbReference type="EMBL" id="LNYG01000007">
    <property type="protein sequence ID" value="KTD12132.1"/>
    <property type="molecule type" value="Genomic_DNA"/>
</dbReference>
<dbReference type="Gene3D" id="3.30.429.10">
    <property type="entry name" value="Macrophage Migration Inhibitory Factor"/>
    <property type="match status" value="1"/>
</dbReference>
<organism evidence="1 3">
    <name type="scientific">Legionella jamestowniensis</name>
    <dbReference type="NCBI Taxonomy" id="455"/>
    <lineage>
        <taxon>Bacteria</taxon>
        <taxon>Pseudomonadati</taxon>
        <taxon>Pseudomonadota</taxon>
        <taxon>Gammaproteobacteria</taxon>
        <taxon>Legionellales</taxon>
        <taxon>Legionellaceae</taxon>
        <taxon>Legionella</taxon>
    </lineage>
</organism>
<proteinExistence type="predicted"/>
<dbReference type="GO" id="GO:0008704">
    <property type="term" value="F:5-carboxymethyl-2-hydroxymuconate delta-isomerase activity"/>
    <property type="evidence" value="ECO:0007669"/>
    <property type="project" value="UniProtKB-EC"/>
</dbReference>
<reference evidence="2 4" key="2">
    <citation type="submission" date="2016-05" db="EMBL/GenBank/DDBJ databases">
        <authorList>
            <person name="Prochazka B."/>
            <person name="Indra A."/>
            <person name="Hasenberger P."/>
            <person name="Blaschitz M."/>
            <person name="Wagner L."/>
            <person name="Wewalka G."/>
            <person name="Sorschag S."/>
            <person name="Schmid D."/>
            <person name="Ruppitsch W."/>
        </authorList>
    </citation>
    <scope>NUCLEOTIDE SEQUENCE [LARGE SCALE GENOMIC DNA]</scope>
    <source>
        <strain evidence="2 4">974010_12</strain>
    </source>
</reference>
<dbReference type="OrthoDB" id="9814215at2"/>
<dbReference type="PANTHER" id="PTHR37950">
    <property type="entry name" value="4-HYDROXYPHENYLACETATE CATABOLISM PROTEIN"/>
    <property type="match status" value="1"/>
</dbReference>
<dbReference type="PANTHER" id="PTHR37950:SF1">
    <property type="entry name" value="4-HYDROXYPHENYLACETATE CATABOLISM PROTEIN"/>
    <property type="match status" value="1"/>
</dbReference>
<reference evidence="1 3" key="1">
    <citation type="submission" date="2015-11" db="EMBL/GenBank/DDBJ databases">
        <title>Genomic analysis of 38 Legionella species identifies large and diverse effector repertoires.</title>
        <authorList>
            <person name="Burstein D."/>
            <person name="Amaro F."/>
            <person name="Zusman T."/>
            <person name="Lifshitz Z."/>
            <person name="Cohen O."/>
            <person name="Gilbert J.A."/>
            <person name="Pupko T."/>
            <person name="Shuman H.A."/>
            <person name="Segal G."/>
        </authorList>
    </citation>
    <scope>NUCLEOTIDE SEQUENCE [LARGE SCALE GENOMIC DNA]</scope>
    <source>
        <strain evidence="1 3">JA-26-G1-E2</strain>
    </source>
</reference>
<sequence>MPHLILECSEKIALNINFNSIFNHLHQYLADNLPTQITSCKSRVRIYDNYFIGNEFEKNLFLHLTLKILPGRTPETKNRVCEYIHHYFKGLIRNSDLEKTSISIELLELSAFYFK</sequence>
<dbReference type="InterPro" id="IPR004220">
    <property type="entry name" value="5-COMe_2-OHmuconate_Isoase"/>
</dbReference>
<dbReference type="SUPFAM" id="SSF55331">
    <property type="entry name" value="Tautomerase/MIF"/>
    <property type="match status" value="1"/>
</dbReference>
<accession>A0A0W0UW99</accession>
<dbReference type="AlphaFoldDB" id="A0A0W0UW99"/>
<dbReference type="Proteomes" id="UP000093336">
    <property type="component" value="Unassembled WGS sequence"/>
</dbReference>
<evidence type="ECO:0000313" key="4">
    <source>
        <dbReference type="Proteomes" id="UP000093336"/>
    </source>
</evidence>
<dbReference type="PATRIC" id="fig|455.5.peg.369"/>
<name>A0A0W0UW99_9GAMM</name>
<gene>
    <name evidence="1" type="primary">hpcD</name>
    <name evidence="2" type="ORF">A8135_13515</name>
    <name evidence="1" type="ORF">Ljam_0348</name>
</gene>